<evidence type="ECO:0000256" key="1">
    <source>
        <dbReference type="SAM" id="Coils"/>
    </source>
</evidence>
<evidence type="ECO:0000313" key="3">
    <source>
        <dbReference type="Proteomes" id="UP001242480"/>
    </source>
</evidence>
<sequence>MHLSRDDVDMAALMLNAGGDERLIAVTLRASKVALAAAMPRIRSLAAFYARLDRRREELIQRMEQLRARLPAADIDLSHRLHRSTGPPQ</sequence>
<dbReference type="Proteomes" id="UP001242480">
    <property type="component" value="Unassembled WGS sequence"/>
</dbReference>
<dbReference type="EMBL" id="JAUSVX010000013">
    <property type="protein sequence ID" value="MDQ0472790.1"/>
    <property type="molecule type" value="Genomic_DNA"/>
</dbReference>
<name>A0ABU0JET3_9HYPH</name>
<reference evidence="2 3" key="1">
    <citation type="submission" date="2023-07" db="EMBL/GenBank/DDBJ databases">
        <title>Genomic Encyclopedia of Type Strains, Phase IV (KMG-IV): sequencing the most valuable type-strain genomes for metagenomic binning, comparative biology and taxonomic classification.</title>
        <authorList>
            <person name="Goeker M."/>
        </authorList>
    </citation>
    <scope>NUCLEOTIDE SEQUENCE [LARGE SCALE GENOMIC DNA]</scope>
    <source>
        <strain evidence="2 3">DSM 19619</strain>
    </source>
</reference>
<protein>
    <submittedName>
        <fullName evidence="2">Uncharacterized protein</fullName>
    </submittedName>
</protein>
<organism evidence="2 3">
    <name type="scientific">Labrys wisconsinensis</name>
    <dbReference type="NCBI Taxonomy" id="425677"/>
    <lineage>
        <taxon>Bacteria</taxon>
        <taxon>Pseudomonadati</taxon>
        <taxon>Pseudomonadota</taxon>
        <taxon>Alphaproteobacteria</taxon>
        <taxon>Hyphomicrobiales</taxon>
        <taxon>Xanthobacteraceae</taxon>
        <taxon>Labrys</taxon>
    </lineage>
</organism>
<comment type="caution">
    <text evidence="2">The sequence shown here is derived from an EMBL/GenBank/DDBJ whole genome shotgun (WGS) entry which is preliminary data.</text>
</comment>
<keyword evidence="3" id="KW-1185">Reference proteome</keyword>
<accession>A0ABU0JET3</accession>
<evidence type="ECO:0000313" key="2">
    <source>
        <dbReference type="EMBL" id="MDQ0472790.1"/>
    </source>
</evidence>
<dbReference type="RefSeq" id="WP_307280103.1">
    <property type="nucleotide sequence ID" value="NZ_JAUSVX010000013.1"/>
</dbReference>
<gene>
    <name evidence="2" type="ORF">QO011_005820</name>
</gene>
<proteinExistence type="predicted"/>
<feature type="coiled-coil region" evidence="1">
    <location>
        <begin position="49"/>
        <end position="76"/>
    </location>
</feature>
<keyword evidence="1" id="KW-0175">Coiled coil</keyword>